<reference evidence="3 4" key="1">
    <citation type="submission" date="2024-09" db="EMBL/GenBank/DDBJ databases">
        <authorList>
            <person name="Sun Q."/>
            <person name="Mori K."/>
        </authorList>
    </citation>
    <scope>NUCLEOTIDE SEQUENCE [LARGE SCALE GENOMIC DNA]</scope>
    <source>
        <strain evidence="3 4">CCM 7957</strain>
    </source>
</reference>
<dbReference type="SUPFAM" id="SSF48317">
    <property type="entry name" value="Acid phosphatase/Vanadium-dependent haloperoxidase"/>
    <property type="match status" value="1"/>
</dbReference>
<accession>A0ABV6H4I2</accession>
<dbReference type="InterPro" id="IPR000326">
    <property type="entry name" value="PAP2/HPO"/>
</dbReference>
<keyword evidence="1" id="KW-0812">Transmembrane</keyword>
<organism evidence="3 4">
    <name type="scientific">Gordonia phosphorivorans</name>
    <dbReference type="NCBI Taxonomy" id="1056982"/>
    <lineage>
        <taxon>Bacteria</taxon>
        <taxon>Bacillati</taxon>
        <taxon>Actinomycetota</taxon>
        <taxon>Actinomycetes</taxon>
        <taxon>Mycobacteriales</taxon>
        <taxon>Gordoniaceae</taxon>
        <taxon>Gordonia</taxon>
    </lineage>
</organism>
<comment type="caution">
    <text evidence="3">The sequence shown here is derived from an EMBL/GenBank/DDBJ whole genome shotgun (WGS) entry which is preliminary data.</text>
</comment>
<keyword evidence="4" id="KW-1185">Reference proteome</keyword>
<feature type="transmembrane region" description="Helical" evidence="1">
    <location>
        <begin position="59"/>
        <end position="80"/>
    </location>
</feature>
<evidence type="ECO:0000256" key="1">
    <source>
        <dbReference type="SAM" id="Phobius"/>
    </source>
</evidence>
<feature type="transmembrane region" description="Helical" evidence="1">
    <location>
        <begin position="155"/>
        <end position="175"/>
    </location>
</feature>
<keyword evidence="1" id="KW-0472">Membrane</keyword>
<feature type="transmembrane region" description="Helical" evidence="1">
    <location>
        <begin position="129"/>
        <end position="148"/>
    </location>
</feature>
<dbReference type="Proteomes" id="UP001589783">
    <property type="component" value="Unassembled WGS sequence"/>
</dbReference>
<keyword evidence="1" id="KW-1133">Transmembrane helix</keyword>
<feature type="domain" description="Phosphatidic acid phosphatase type 2/haloperoxidase" evidence="2">
    <location>
        <begin position="102"/>
        <end position="194"/>
    </location>
</feature>
<evidence type="ECO:0000313" key="3">
    <source>
        <dbReference type="EMBL" id="MFC0313788.1"/>
    </source>
</evidence>
<dbReference type="Gene3D" id="1.20.144.10">
    <property type="entry name" value="Phosphatidic acid phosphatase type 2/haloperoxidase"/>
    <property type="match status" value="1"/>
</dbReference>
<name>A0ABV6H4I2_9ACTN</name>
<sequence>MSTRRAGLRWALLALGSLGVLIGVYLAAVRTYTGQRLENAALRGALEVNSEEVTVADDVLATFTLTSLGVAVACLAVIGWVRGGLRLAAVAVAVVGAATVSTELLKRVILTRPVLVDAPEYLQHNSFPSGHTTVAMSVACAALLVVSWRWRAPAMVLVLAWTVGVGAYTVVARWHRLSDTLGADAIAVLMASLGALVLLRSGLVRAVPDRERAPVRTVIVVFAVVYAVVMGAAGLLLGIVGARQDPGSTADYNLYLAAQSLASVGSVAAILLLWSSWRRLETAATGTGSG</sequence>
<gene>
    <name evidence="3" type="ORF">ACFFJD_02830</name>
</gene>
<feature type="transmembrane region" description="Helical" evidence="1">
    <location>
        <begin position="219"/>
        <end position="242"/>
    </location>
</feature>
<dbReference type="CDD" id="cd01610">
    <property type="entry name" value="PAP2_like"/>
    <property type="match status" value="1"/>
</dbReference>
<feature type="transmembrane region" description="Helical" evidence="1">
    <location>
        <begin position="254"/>
        <end position="274"/>
    </location>
</feature>
<evidence type="ECO:0000313" key="4">
    <source>
        <dbReference type="Proteomes" id="UP001589783"/>
    </source>
</evidence>
<feature type="transmembrane region" description="Helical" evidence="1">
    <location>
        <begin position="181"/>
        <end position="199"/>
    </location>
</feature>
<protein>
    <submittedName>
        <fullName evidence="3">Phosphatase PAP2 family protein</fullName>
    </submittedName>
</protein>
<feature type="transmembrane region" description="Helical" evidence="1">
    <location>
        <begin position="7"/>
        <end position="28"/>
    </location>
</feature>
<dbReference type="Pfam" id="PF01569">
    <property type="entry name" value="PAP2"/>
    <property type="match status" value="1"/>
</dbReference>
<dbReference type="RefSeq" id="WP_382360613.1">
    <property type="nucleotide sequence ID" value="NZ_JBHLWV010000011.1"/>
</dbReference>
<dbReference type="EMBL" id="JBHLWV010000011">
    <property type="protein sequence ID" value="MFC0313788.1"/>
    <property type="molecule type" value="Genomic_DNA"/>
</dbReference>
<evidence type="ECO:0000259" key="2">
    <source>
        <dbReference type="Pfam" id="PF01569"/>
    </source>
</evidence>
<dbReference type="InterPro" id="IPR036938">
    <property type="entry name" value="PAP2/HPO_sf"/>
</dbReference>
<feature type="transmembrane region" description="Helical" evidence="1">
    <location>
        <begin position="87"/>
        <end position="109"/>
    </location>
</feature>
<proteinExistence type="predicted"/>